<sequence>MNQKFTLFSVFLIALFAACKKDDTPSSGSTAPMIKSFTPASGPVGTTVTISGSSFDKNPSLDVVKFNDIKATVSAASDSQLVVTVPDLATTGKISVTINGQSVSSSSDFTVTVAPVISSFSPVIGLAGDTIIISGSNFSSTLTDNIVKFGGNATASVISANATQIKVKVPAGATTGKISVTIGNLQANSTTSFEVLADIPRSGLICYYPFSNNVNDASGNGFNLTLYTGTDSVYSDRFGVANRAYYFVGGNGQAYSSSNTAAQVSQPLTIAAWIKYDNLISSSIVSKYYPTGYIFGVSSAGQLYTVIDGGKYVYSNNGVLPTTTNEWIFIAMSYDGTTMKFYKDGASAGSPAFTGTITSNASTNSFRIGLDGNTIGPNVFRCAIDDVTVYNRVLSDAEILQLKQQTVSKK</sequence>
<protein>
    <recommendedName>
        <fullName evidence="7">LamG-like jellyroll fold domain-containing protein</fullName>
    </recommendedName>
</protein>
<reference evidence="5 6" key="1">
    <citation type="submission" date="2016-03" db="EMBL/GenBank/DDBJ databases">
        <title>Niastella vici sp. nov., isolated from farmland soil.</title>
        <authorList>
            <person name="Chen L."/>
            <person name="Wang D."/>
            <person name="Yang S."/>
            <person name="Wang G."/>
        </authorList>
    </citation>
    <scope>NUCLEOTIDE SEQUENCE [LARGE SCALE GENOMIC DNA]</scope>
    <source>
        <strain evidence="5 6">DJ57</strain>
    </source>
</reference>
<dbReference type="InterPro" id="IPR013320">
    <property type="entry name" value="ConA-like_dom_sf"/>
</dbReference>
<dbReference type="SUPFAM" id="SSF49899">
    <property type="entry name" value="Concanavalin A-like lectins/glucanases"/>
    <property type="match status" value="1"/>
</dbReference>
<dbReference type="Pfam" id="PF01833">
    <property type="entry name" value="TIG"/>
    <property type="match status" value="2"/>
</dbReference>
<gene>
    <name evidence="5" type="ORF">A3860_32460</name>
</gene>
<keyword evidence="1" id="KW-0732">Signal</keyword>
<comment type="caution">
    <text evidence="5">The sequence shown here is derived from an EMBL/GenBank/DDBJ whole genome shotgun (WGS) entry which is preliminary data.</text>
</comment>
<dbReference type="PANTHER" id="PTHR46769:SF2">
    <property type="entry name" value="FIBROCYSTIN-L ISOFORM 2 PRECURSOR-RELATED"/>
    <property type="match status" value="1"/>
</dbReference>
<dbReference type="SUPFAM" id="SSF81296">
    <property type="entry name" value="E set domains"/>
    <property type="match status" value="2"/>
</dbReference>
<dbReference type="Proteomes" id="UP000192796">
    <property type="component" value="Unassembled WGS sequence"/>
</dbReference>
<evidence type="ECO:0000256" key="1">
    <source>
        <dbReference type="ARBA" id="ARBA00022729"/>
    </source>
</evidence>
<feature type="domain" description="IPT/TIG" evidence="3">
    <location>
        <begin position="31"/>
        <end position="112"/>
    </location>
</feature>
<evidence type="ECO:0008006" key="7">
    <source>
        <dbReference type="Google" id="ProtNLM"/>
    </source>
</evidence>
<dbReference type="EMBL" id="LVYD01000059">
    <property type="protein sequence ID" value="OQP60713.1"/>
    <property type="molecule type" value="Genomic_DNA"/>
</dbReference>
<evidence type="ECO:0000313" key="6">
    <source>
        <dbReference type="Proteomes" id="UP000192796"/>
    </source>
</evidence>
<dbReference type="RefSeq" id="WP_081152570.1">
    <property type="nucleotide sequence ID" value="NZ_LVYD01000059.1"/>
</dbReference>
<feature type="domain" description="LamG-like jellyroll fold" evidence="4">
    <location>
        <begin position="266"/>
        <end position="397"/>
    </location>
</feature>
<evidence type="ECO:0000259" key="4">
    <source>
        <dbReference type="SMART" id="SM00560"/>
    </source>
</evidence>
<evidence type="ECO:0000259" key="3">
    <source>
        <dbReference type="SMART" id="SM00429"/>
    </source>
</evidence>
<dbReference type="SMART" id="SM00560">
    <property type="entry name" value="LamGL"/>
    <property type="match status" value="1"/>
</dbReference>
<dbReference type="CDD" id="cd00102">
    <property type="entry name" value="IPT"/>
    <property type="match status" value="2"/>
</dbReference>
<dbReference type="OrthoDB" id="9814380at2"/>
<name>A0A1V9FQT9_9BACT</name>
<feature type="domain" description="IPT/TIG" evidence="3">
    <location>
        <begin position="114"/>
        <end position="196"/>
    </location>
</feature>
<keyword evidence="2" id="KW-1015">Disulfide bond</keyword>
<dbReference type="Gene3D" id="2.60.40.10">
    <property type="entry name" value="Immunoglobulins"/>
    <property type="match status" value="2"/>
</dbReference>
<dbReference type="GO" id="GO:0005975">
    <property type="term" value="P:carbohydrate metabolic process"/>
    <property type="evidence" value="ECO:0007669"/>
    <property type="project" value="UniProtKB-ARBA"/>
</dbReference>
<proteinExistence type="predicted"/>
<evidence type="ECO:0000313" key="5">
    <source>
        <dbReference type="EMBL" id="OQP60713.1"/>
    </source>
</evidence>
<dbReference type="InterPro" id="IPR002909">
    <property type="entry name" value="IPT_dom"/>
</dbReference>
<accession>A0A1V9FQT9</accession>
<dbReference type="InterPro" id="IPR006558">
    <property type="entry name" value="LamG-like"/>
</dbReference>
<dbReference type="PROSITE" id="PS51257">
    <property type="entry name" value="PROKAR_LIPOPROTEIN"/>
    <property type="match status" value="1"/>
</dbReference>
<dbReference type="InterPro" id="IPR052387">
    <property type="entry name" value="Fibrocystin"/>
</dbReference>
<dbReference type="InterPro" id="IPR013783">
    <property type="entry name" value="Ig-like_fold"/>
</dbReference>
<dbReference type="PANTHER" id="PTHR46769">
    <property type="entry name" value="POLYCYSTIC KIDNEY AND HEPATIC DISEASE 1 (AUTOSOMAL RECESSIVE)-LIKE 1"/>
    <property type="match status" value="1"/>
</dbReference>
<dbReference type="Gene3D" id="2.60.120.200">
    <property type="match status" value="1"/>
</dbReference>
<dbReference type="STRING" id="1703345.A3860_32460"/>
<dbReference type="InterPro" id="IPR014756">
    <property type="entry name" value="Ig_E-set"/>
</dbReference>
<dbReference type="GO" id="GO:0004553">
    <property type="term" value="F:hydrolase activity, hydrolyzing O-glycosyl compounds"/>
    <property type="evidence" value="ECO:0007669"/>
    <property type="project" value="UniProtKB-ARBA"/>
</dbReference>
<dbReference type="AlphaFoldDB" id="A0A1V9FQT9"/>
<evidence type="ECO:0000256" key="2">
    <source>
        <dbReference type="ARBA" id="ARBA00023157"/>
    </source>
</evidence>
<dbReference type="SMART" id="SM00429">
    <property type="entry name" value="IPT"/>
    <property type="match status" value="2"/>
</dbReference>
<organism evidence="5 6">
    <name type="scientific">Niastella vici</name>
    <dbReference type="NCBI Taxonomy" id="1703345"/>
    <lineage>
        <taxon>Bacteria</taxon>
        <taxon>Pseudomonadati</taxon>
        <taxon>Bacteroidota</taxon>
        <taxon>Chitinophagia</taxon>
        <taxon>Chitinophagales</taxon>
        <taxon>Chitinophagaceae</taxon>
        <taxon>Niastella</taxon>
    </lineage>
</organism>
<keyword evidence="6" id="KW-1185">Reference proteome</keyword>
<dbReference type="Pfam" id="PF13385">
    <property type="entry name" value="Laminin_G_3"/>
    <property type="match status" value="1"/>
</dbReference>